<keyword evidence="4 9" id="KW-0378">Hydrolase</keyword>
<evidence type="ECO:0000256" key="3">
    <source>
        <dbReference type="ARBA" id="ARBA00022722"/>
    </source>
</evidence>
<gene>
    <name evidence="9" type="primary">recJ</name>
    <name evidence="9" type="ORF">CLOTH_03480</name>
</gene>
<dbReference type="InterPro" id="IPR041122">
    <property type="entry name" value="RecJ_OB"/>
</dbReference>
<dbReference type="GO" id="GO:0006310">
    <property type="term" value="P:DNA recombination"/>
    <property type="evidence" value="ECO:0007669"/>
    <property type="project" value="InterPro"/>
</dbReference>
<dbReference type="Gene3D" id="3.10.310.30">
    <property type="match status" value="1"/>
</dbReference>
<evidence type="ECO:0000259" key="6">
    <source>
        <dbReference type="Pfam" id="PF01368"/>
    </source>
</evidence>
<dbReference type="GO" id="GO:0003676">
    <property type="term" value="F:nucleic acid binding"/>
    <property type="evidence" value="ECO:0007669"/>
    <property type="project" value="InterPro"/>
</dbReference>
<organism evidence="9 10">
    <name type="scientific">Alkalithermobacter paradoxus</name>
    <dbReference type="NCBI Taxonomy" id="29349"/>
    <lineage>
        <taxon>Bacteria</taxon>
        <taxon>Bacillati</taxon>
        <taxon>Bacillota</taxon>
        <taxon>Clostridia</taxon>
        <taxon>Peptostreptococcales</taxon>
        <taxon>Tepidibacteraceae</taxon>
        <taxon>Alkalithermobacter</taxon>
    </lineage>
</organism>
<dbReference type="InterPro" id="IPR003156">
    <property type="entry name" value="DHHA1_dom"/>
</dbReference>
<dbReference type="Pfam" id="PF17768">
    <property type="entry name" value="RecJ_OB"/>
    <property type="match status" value="1"/>
</dbReference>
<feature type="domain" description="DHHA1" evidence="7">
    <location>
        <begin position="336"/>
        <end position="428"/>
    </location>
</feature>
<dbReference type="Pfam" id="PF01368">
    <property type="entry name" value="DHH"/>
    <property type="match status" value="1"/>
</dbReference>
<comment type="caution">
    <text evidence="9">The sequence shown here is derived from an EMBL/GenBank/DDBJ whole genome shotgun (WGS) entry which is preliminary data.</text>
</comment>
<dbReference type="SUPFAM" id="SSF64182">
    <property type="entry name" value="DHH phosphoesterases"/>
    <property type="match status" value="1"/>
</dbReference>
<keyword evidence="5 9" id="KW-0269">Exonuclease</keyword>
<name>A0A1V4IAV6_9FIRM</name>
<dbReference type="STRING" id="29349.CLOTH_03480"/>
<dbReference type="InterPro" id="IPR038763">
    <property type="entry name" value="DHH_sf"/>
</dbReference>
<accession>A0A1V4IAV6</accession>
<dbReference type="InterPro" id="IPR001667">
    <property type="entry name" value="DDH_dom"/>
</dbReference>
<dbReference type="RefSeq" id="WP_079410625.1">
    <property type="nucleotide sequence ID" value="NZ_MZGW01000001.1"/>
</dbReference>
<dbReference type="InterPro" id="IPR004610">
    <property type="entry name" value="RecJ"/>
</dbReference>
<feature type="domain" description="DDH" evidence="6">
    <location>
        <begin position="68"/>
        <end position="218"/>
    </location>
</feature>
<protein>
    <recommendedName>
        <fullName evidence="2">Single-stranded-DNA-specific exonuclease RecJ</fullName>
    </recommendedName>
</protein>
<dbReference type="EMBL" id="MZGW01000001">
    <property type="protein sequence ID" value="OPJ57066.1"/>
    <property type="molecule type" value="Genomic_DNA"/>
</dbReference>
<dbReference type="Pfam" id="PF02272">
    <property type="entry name" value="DHHA1"/>
    <property type="match status" value="1"/>
</dbReference>
<dbReference type="GO" id="GO:0006281">
    <property type="term" value="P:DNA repair"/>
    <property type="evidence" value="ECO:0007669"/>
    <property type="project" value="InterPro"/>
</dbReference>
<evidence type="ECO:0000256" key="1">
    <source>
        <dbReference type="ARBA" id="ARBA00005915"/>
    </source>
</evidence>
<evidence type="ECO:0000256" key="5">
    <source>
        <dbReference type="ARBA" id="ARBA00022839"/>
    </source>
</evidence>
<dbReference type="NCBIfam" id="TIGR00644">
    <property type="entry name" value="recJ"/>
    <property type="match status" value="1"/>
</dbReference>
<comment type="similarity">
    <text evidence="1">Belongs to the RecJ family.</text>
</comment>
<dbReference type="AlphaFoldDB" id="A0A1V4IAV6"/>
<evidence type="ECO:0000313" key="9">
    <source>
        <dbReference type="EMBL" id="OPJ57066.1"/>
    </source>
</evidence>
<dbReference type="PANTHER" id="PTHR30255:SF2">
    <property type="entry name" value="SINGLE-STRANDED-DNA-SPECIFIC EXONUCLEASE RECJ"/>
    <property type="match status" value="1"/>
</dbReference>
<reference evidence="9 10" key="1">
    <citation type="submission" date="2017-03" db="EMBL/GenBank/DDBJ databases">
        <title>Genome sequence of Clostridium thermoalcaliphilum DSM 7309.</title>
        <authorList>
            <person name="Poehlein A."/>
            <person name="Daniel R."/>
        </authorList>
    </citation>
    <scope>NUCLEOTIDE SEQUENCE [LARGE SCALE GENOMIC DNA]</scope>
    <source>
        <strain evidence="9 10">DSM 7309</strain>
    </source>
</reference>
<keyword evidence="10" id="KW-1185">Reference proteome</keyword>
<evidence type="ECO:0000256" key="4">
    <source>
        <dbReference type="ARBA" id="ARBA00022801"/>
    </source>
</evidence>
<evidence type="ECO:0000259" key="7">
    <source>
        <dbReference type="Pfam" id="PF02272"/>
    </source>
</evidence>
<evidence type="ECO:0000259" key="8">
    <source>
        <dbReference type="Pfam" id="PF17768"/>
    </source>
</evidence>
<dbReference type="InterPro" id="IPR051673">
    <property type="entry name" value="SSDNA_exonuclease_RecJ"/>
</dbReference>
<dbReference type="OrthoDB" id="9809852at2"/>
<dbReference type="Gene3D" id="3.90.1640.30">
    <property type="match status" value="1"/>
</dbReference>
<evidence type="ECO:0000256" key="2">
    <source>
        <dbReference type="ARBA" id="ARBA00019841"/>
    </source>
</evidence>
<evidence type="ECO:0000313" key="10">
    <source>
        <dbReference type="Proteomes" id="UP000190140"/>
    </source>
</evidence>
<dbReference type="GO" id="GO:0008409">
    <property type="term" value="F:5'-3' exonuclease activity"/>
    <property type="evidence" value="ECO:0007669"/>
    <property type="project" value="InterPro"/>
</dbReference>
<sequence>MNKIWNLKIEKINNGSLIENILRYRGIGYEEIEEFLSDNPKKTYDPFLLKNMDKAVDKIKYHIEKESKIVIFGDYDVDGVTATTLLVQFLSNITNNIDYYIPNRFSEGYGLNNEAIKYIKEVMNADLIITVDNGVSSFNEIKYATEIGLDVIVTDHHNPPDKLPNSILINAKQKGDEYPFKELCGCGIAFKLAQALQRTLKIDKKILNSLLDLVTLATIADMVPLVDENRTLIKYGLRFINKDTRLGLAVLREVVGLKEKEIDSGRIGYTIGPCFNAAGRIEDAKLGVKLLLETDKDNALKLAKKLHELNVERQKVQEKGEEYCIELVETNYMNYDFLVVRADNVSEGVIGIVAGRIKDLFYKPTLVVSKSSEGYLKGSGRSIKGIDIYEELKEVSDLFIGFGGHEMACGFSLEEDKLDELRERLNAKAMQIKLDNPDIFIPKLDVTAKINPSELTMELINEISKLEPYGIGNPEPLFMIENIQVNKDFTKFCGNNEAHLKLSGKKENIFLNGIGFSLAEKYSNLECQDLVDVVFAPEINEYNGRVSVQMIIKDIRESL</sequence>
<dbReference type="Proteomes" id="UP000190140">
    <property type="component" value="Unassembled WGS sequence"/>
</dbReference>
<keyword evidence="3" id="KW-0540">Nuclease</keyword>
<feature type="domain" description="RecJ OB" evidence="8">
    <location>
        <begin position="448"/>
        <end position="554"/>
    </location>
</feature>
<dbReference type="PANTHER" id="PTHR30255">
    <property type="entry name" value="SINGLE-STRANDED-DNA-SPECIFIC EXONUCLEASE RECJ"/>
    <property type="match status" value="1"/>
</dbReference>
<proteinExistence type="inferred from homology"/>